<evidence type="ECO:0000313" key="1">
    <source>
        <dbReference type="EMBL" id="DAE31780.1"/>
    </source>
</evidence>
<organism evidence="1">
    <name type="scientific">virus sp. ctBM815</name>
    <dbReference type="NCBI Taxonomy" id="2825806"/>
    <lineage>
        <taxon>Viruses</taxon>
    </lineage>
</organism>
<accession>A0A8S5RLB3</accession>
<dbReference type="EMBL" id="BK059109">
    <property type="protein sequence ID" value="DAE31780.1"/>
    <property type="molecule type" value="Genomic_DNA"/>
</dbReference>
<sequence>MYRYCSSAINTRCSRSKLHSILRMRERLTRYMSITYSIINSRIFCCIRRV</sequence>
<reference evidence="1" key="1">
    <citation type="journal article" date="2021" name="Proc. Natl. Acad. Sci. U.S.A.">
        <title>A Catalog of Tens of Thousands of Viruses from Human Metagenomes Reveals Hidden Associations with Chronic Diseases.</title>
        <authorList>
            <person name="Tisza M.J."/>
            <person name="Buck C.B."/>
        </authorList>
    </citation>
    <scope>NUCLEOTIDE SEQUENCE</scope>
    <source>
        <strain evidence="1">CtBM815</strain>
    </source>
</reference>
<name>A0A8S5RLB3_9VIRU</name>
<protein>
    <submittedName>
        <fullName evidence="1">Uncharacterized protein</fullName>
    </submittedName>
</protein>
<proteinExistence type="predicted"/>